<evidence type="ECO:0008006" key="6">
    <source>
        <dbReference type="Google" id="ProtNLM"/>
    </source>
</evidence>
<name>A0A841RRK0_9BACI</name>
<feature type="domain" description="PcRGLX/YetA-like N-terminal RIFT barrel" evidence="1">
    <location>
        <begin position="2"/>
        <end position="67"/>
    </location>
</feature>
<proteinExistence type="predicted"/>
<keyword evidence="5" id="KW-1185">Reference proteome</keyword>
<evidence type="ECO:0000313" key="4">
    <source>
        <dbReference type="EMBL" id="MBB6513218.1"/>
    </source>
</evidence>
<dbReference type="InterPro" id="IPR048330">
    <property type="entry name" value="PcRGLX/YetA_2nd"/>
</dbReference>
<evidence type="ECO:0000259" key="1">
    <source>
        <dbReference type="Pfam" id="PF19501"/>
    </source>
</evidence>
<dbReference type="AlphaFoldDB" id="A0A841RRK0"/>
<dbReference type="EMBL" id="JACHON010000009">
    <property type="protein sequence ID" value="MBB6513218.1"/>
    <property type="molecule type" value="Genomic_DNA"/>
</dbReference>
<feature type="domain" description="PcRGLX/YetA-like central beta-sandwich" evidence="2">
    <location>
        <begin position="88"/>
        <end position="431"/>
    </location>
</feature>
<gene>
    <name evidence="4" type="ORF">GGQ92_002022</name>
</gene>
<dbReference type="RefSeq" id="WP_184247999.1">
    <property type="nucleotide sequence ID" value="NZ_BAAACU010000055.1"/>
</dbReference>
<dbReference type="InterPro" id="IPR048331">
    <property type="entry name" value="PcRGLX/YetA_3rd"/>
</dbReference>
<dbReference type="PANTHER" id="PTHR40081">
    <property type="entry name" value="CONCANAVALIN A-LIKE LECTIN/GLUCANASE"/>
    <property type="match status" value="1"/>
</dbReference>
<evidence type="ECO:0000259" key="2">
    <source>
        <dbReference type="Pfam" id="PF21345"/>
    </source>
</evidence>
<feature type="domain" description="PcRGLX/YetA-like C-terminal alpha/alpha toroid" evidence="3">
    <location>
        <begin position="439"/>
        <end position="840"/>
    </location>
</feature>
<evidence type="ECO:0000313" key="5">
    <source>
        <dbReference type="Proteomes" id="UP000572212"/>
    </source>
</evidence>
<organism evidence="4 5">
    <name type="scientific">Gracilibacillus halotolerans</name>
    <dbReference type="NCBI Taxonomy" id="74386"/>
    <lineage>
        <taxon>Bacteria</taxon>
        <taxon>Bacillati</taxon>
        <taxon>Bacillota</taxon>
        <taxon>Bacilli</taxon>
        <taxon>Bacillales</taxon>
        <taxon>Bacillaceae</taxon>
        <taxon>Gracilibacillus</taxon>
    </lineage>
</organism>
<comment type="caution">
    <text evidence="4">The sequence shown here is derived from an EMBL/GenBank/DDBJ whole genome shotgun (WGS) entry which is preliminary data.</text>
</comment>
<protein>
    <recommendedName>
        <fullName evidence="6">Tat pathway signal sequence domain protein</fullName>
    </recommendedName>
</protein>
<sequence>MVKLNWLYRPHVPTVVTWGVPWPKGKLKKDEPLSLWNGDEELELHEVRPTAYWPDGTIKWTAHSALLAGEANLAIKRKSVSTLSSQRIQVEETPSSLVIHTGNMNYRILREGNILIDEIRKDNRIVASNLSLETLLEQREESGDKKVRVESTYRGVIDDVIIETSGQIRSVTKVTGHHINNENHRVLPFILRLEFRLNTNSIKVIHTQMIDINPSKYFIKGMALKVNSASTGEPPWNRYVQIGTETGVYSEAAQLLLTRSFQHANGLYAKQIENIEVDLDEFEQLKEHVTANAIWNDYKIVHDSANHYKMLKRTSANHAWIEIAHGERASGAMCVGSKNGAIAISHPKMREKHPAGLEVNQLAGEPVLTIWLWSPDSEAMDLRHYSNETYVKSAYEGFDEMRATPIGIANTNELFISFYSKIPKKEEFQDYIDNWRNNPLLICEPSYYYETKAVGAYSLPNESSPFHRFLEVELDNAFTFYKREVEQRSWYGFWNYGDVMHTYDPIRHQWRYDLGGFAWQNTELAPNIWLWYMFFRTGRNDIFDFAEAMTRHTSEVDCYHFGEYKGLGSRHNVSHWGCGCKEVRVSMAGLYRYYYYLTADERTGELLKEVKDADYATRDLDPMREYFPKDQYPTHVRSGPDWAAFTSNWLVEWERTENTKYLDKITSGMNTLKKLPLRLLSGPTFGYDPETSQLTHMGDGTGGYHMMIAFGAPQVWMEIAELLEDEEWKDMLAEYGEFYVLSDQEKRNKTNNVLNDQHFHWPMFAAAMTAYAAKHKNNLELAEKAWTLLLDEKYSHTPLPIVVEEVNDWKRIEEIPWITTNTISQWCINVIVCLELLQDMPPNKDAFPQLFNMQESVKMQKGAK</sequence>
<accession>A0A841RRK0</accession>
<dbReference type="InterPro" id="IPR048329">
    <property type="entry name" value="PcRGLX_1st"/>
</dbReference>
<reference evidence="4 5" key="1">
    <citation type="submission" date="2020-08" db="EMBL/GenBank/DDBJ databases">
        <title>Genomic Encyclopedia of Type Strains, Phase IV (KMG-IV): sequencing the most valuable type-strain genomes for metagenomic binning, comparative biology and taxonomic classification.</title>
        <authorList>
            <person name="Goeker M."/>
        </authorList>
    </citation>
    <scope>NUCLEOTIDE SEQUENCE [LARGE SCALE GENOMIC DNA]</scope>
    <source>
        <strain evidence="4 5">DSM 11805</strain>
    </source>
</reference>
<dbReference type="Pfam" id="PF21346">
    <property type="entry name" value="PcRGLX_3rd"/>
    <property type="match status" value="1"/>
</dbReference>
<dbReference type="PANTHER" id="PTHR40081:SF1">
    <property type="entry name" value="TAT PATHWAY SIGNAL SEQUENCE DOMAIN PROTEIN"/>
    <property type="match status" value="1"/>
</dbReference>
<dbReference type="Pfam" id="PF21345">
    <property type="entry name" value="PcRGLX_2nd"/>
    <property type="match status" value="1"/>
</dbReference>
<dbReference type="InterPro" id="IPR045793">
    <property type="entry name" value="PcRGLX/YetA-like"/>
</dbReference>
<dbReference type="Pfam" id="PF19501">
    <property type="entry name" value="PcRGLX_1st"/>
    <property type="match status" value="1"/>
</dbReference>
<dbReference type="SUPFAM" id="SSF48230">
    <property type="entry name" value="Chondroitin AC/alginate lyase"/>
    <property type="match status" value="1"/>
</dbReference>
<evidence type="ECO:0000259" key="3">
    <source>
        <dbReference type="Pfam" id="PF21346"/>
    </source>
</evidence>
<dbReference type="Proteomes" id="UP000572212">
    <property type="component" value="Unassembled WGS sequence"/>
</dbReference>
<dbReference type="InterPro" id="IPR008929">
    <property type="entry name" value="Chondroitin_lyas"/>
</dbReference>